<evidence type="ECO:0000313" key="2">
    <source>
        <dbReference type="Proteomes" id="UP000014585"/>
    </source>
</evidence>
<dbReference type="EMBL" id="ATDT01000001">
    <property type="protein sequence ID" value="EPF21047.1"/>
    <property type="molecule type" value="Genomic_DNA"/>
</dbReference>
<evidence type="ECO:0000313" key="1">
    <source>
        <dbReference type="EMBL" id="EPF21047.1"/>
    </source>
</evidence>
<dbReference type="AlphaFoldDB" id="S3JLJ8"/>
<accession>S3JLJ8</accession>
<dbReference type="HOGENOM" id="CLU_3286830_0_0_6"/>
<gene>
    <name evidence="1" type="ORF">HMPREF0201_00004</name>
</gene>
<reference evidence="1 2" key="1">
    <citation type="submission" date="2013-04" db="EMBL/GenBank/DDBJ databases">
        <authorList>
            <person name="Weinstock G."/>
            <person name="Sodergren E."/>
            <person name="Lobos E.A."/>
            <person name="Fulton L."/>
            <person name="Fulton R."/>
            <person name="Courtney L."/>
            <person name="Fronick C."/>
            <person name="O'Laughlin M."/>
            <person name="Godfrey J."/>
            <person name="Wilson R.M."/>
            <person name="Miner T."/>
            <person name="Farmer C."/>
            <person name="Delehaunty K."/>
            <person name="Cordes M."/>
            <person name="Minx P."/>
            <person name="Tomlinson C."/>
            <person name="Chen J."/>
            <person name="Wollam A."/>
            <person name="Pepin K.H."/>
            <person name="Palsikar V.B."/>
            <person name="Zhang X."/>
            <person name="Suruliraj S."/>
            <person name="Perna N.T."/>
            <person name="Plunkett G."/>
            <person name="Warren W."/>
            <person name="Mitreva M."/>
            <person name="Mardis E.R."/>
            <person name="Wilson R.K."/>
        </authorList>
    </citation>
    <scope>NUCLEOTIDE SEQUENCE [LARGE SCALE GENOMIC DNA]</scope>
    <source>
        <strain evidence="1 2">DSM 4568</strain>
    </source>
</reference>
<organism evidence="1 2">
    <name type="scientific">Cedecea davisae DSM 4568</name>
    <dbReference type="NCBI Taxonomy" id="566551"/>
    <lineage>
        <taxon>Bacteria</taxon>
        <taxon>Pseudomonadati</taxon>
        <taxon>Pseudomonadota</taxon>
        <taxon>Gammaproteobacteria</taxon>
        <taxon>Enterobacterales</taxon>
        <taxon>Enterobacteriaceae</taxon>
        <taxon>Cedecea</taxon>
    </lineage>
</organism>
<sequence length="40" mass="4847">MHYRSHFARDLENLATKEATRSKFNPLRIRFFIPRLLTAQ</sequence>
<comment type="caution">
    <text evidence="1">The sequence shown here is derived from an EMBL/GenBank/DDBJ whole genome shotgun (WGS) entry which is preliminary data.</text>
</comment>
<protein>
    <submittedName>
        <fullName evidence="1">Uncharacterized protein</fullName>
    </submittedName>
</protein>
<name>S3JLJ8_9ENTR</name>
<proteinExistence type="predicted"/>
<dbReference type="Proteomes" id="UP000014585">
    <property type="component" value="Unassembled WGS sequence"/>
</dbReference>